<evidence type="ECO:0000313" key="2">
    <source>
        <dbReference type="EMBL" id="KAJ8708468.1"/>
    </source>
</evidence>
<evidence type="ECO:0000259" key="1">
    <source>
        <dbReference type="Pfam" id="PF14529"/>
    </source>
</evidence>
<name>A0AAD7YAF2_MYTSE</name>
<dbReference type="Pfam" id="PF14529">
    <property type="entry name" value="Exo_endo_phos_2"/>
    <property type="match status" value="1"/>
</dbReference>
<dbReference type="PANTHER" id="PTHR33273">
    <property type="entry name" value="DOMAIN-CONTAINING PROTEIN, PUTATIVE-RELATED"/>
    <property type="match status" value="1"/>
</dbReference>
<feature type="domain" description="Endonuclease/exonuclease/phosphatase" evidence="1">
    <location>
        <begin position="84"/>
        <end position="196"/>
    </location>
</feature>
<keyword evidence="3" id="KW-1185">Reference proteome</keyword>
<gene>
    <name evidence="2" type="ORF">PYW07_010593</name>
</gene>
<dbReference type="InterPro" id="IPR005135">
    <property type="entry name" value="Endo/exonuclease/phosphatase"/>
</dbReference>
<dbReference type="GO" id="GO:0003824">
    <property type="term" value="F:catalytic activity"/>
    <property type="evidence" value="ECO:0007669"/>
    <property type="project" value="InterPro"/>
</dbReference>
<protein>
    <recommendedName>
        <fullName evidence="1">Endonuclease/exonuclease/phosphatase domain-containing protein</fullName>
    </recommendedName>
</protein>
<dbReference type="AlphaFoldDB" id="A0AAD7YAF2"/>
<comment type="caution">
    <text evidence="2">The sequence shown here is derived from an EMBL/GenBank/DDBJ whole genome shotgun (WGS) entry which is preliminary data.</text>
</comment>
<sequence>MKRHYSNPRSTKELELFLKTERVDVALISETRFTHKTNFSLQNYKVYTTNHPYNIKHYLLEQYQTEKIQATSVKIEDDKMATTLSAIYCPPRHIITANDFITYFGTLGDRYICGGDWNAKHVFWGSRLTLPRGRQLYVAMNDLKLDCASHGAPTYWPADPNKVPDLLDFFMMKNFPPSQINIEECTDLSSDHTPVIINVHCKAVLNEYPQRLYNHKTNWDKYRAKIAEAINLNSPLNSEDSVEITIEALNKLIHQAAKESTPLLKPKYTHNSHCSKLIKDKVLERRQLRKIWHSTRYPRDKKAESFFVPARHLRNLNT</sequence>
<proteinExistence type="predicted"/>
<dbReference type="EMBL" id="JARGEI010000026">
    <property type="protein sequence ID" value="KAJ8708468.1"/>
    <property type="molecule type" value="Genomic_DNA"/>
</dbReference>
<dbReference type="PANTHER" id="PTHR33273:SF4">
    <property type="entry name" value="ENDONUCLEASE_EXONUCLEASE_PHOSPHATASE DOMAIN-CONTAINING PROTEIN"/>
    <property type="match status" value="1"/>
</dbReference>
<dbReference type="Proteomes" id="UP001231518">
    <property type="component" value="Chromosome 25"/>
</dbReference>
<organism evidence="2 3">
    <name type="scientific">Mythimna separata</name>
    <name type="common">Oriental armyworm</name>
    <name type="synonym">Pseudaletia separata</name>
    <dbReference type="NCBI Taxonomy" id="271217"/>
    <lineage>
        <taxon>Eukaryota</taxon>
        <taxon>Metazoa</taxon>
        <taxon>Ecdysozoa</taxon>
        <taxon>Arthropoda</taxon>
        <taxon>Hexapoda</taxon>
        <taxon>Insecta</taxon>
        <taxon>Pterygota</taxon>
        <taxon>Neoptera</taxon>
        <taxon>Endopterygota</taxon>
        <taxon>Lepidoptera</taxon>
        <taxon>Glossata</taxon>
        <taxon>Ditrysia</taxon>
        <taxon>Noctuoidea</taxon>
        <taxon>Noctuidae</taxon>
        <taxon>Noctuinae</taxon>
        <taxon>Hadenini</taxon>
        <taxon>Mythimna</taxon>
    </lineage>
</organism>
<dbReference type="SUPFAM" id="SSF56219">
    <property type="entry name" value="DNase I-like"/>
    <property type="match status" value="1"/>
</dbReference>
<evidence type="ECO:0000313" key="3">
    <source>
        <dbReference type="Proteomes" id="UP001231518"/>
    </source>
</evidence>
<dbReference type="Gene3D" id="3.60.10.10">
    <property type="entry name" value="Endonuclease/exonuclease/phosphatase"/>
    <property type="match status" value="1"/>
</dbReference>
<reference evidence="2" key="1">
    <citation type="submission" date="2023-03" db="EMBL/GenBank/DDBJ databases">
        <title>Chromosome-level genomes of two armyworms, Mythimna separata and Mythimna loreyi, provide insights into the biosynthesis and reception of sex pheromones.</title>
        <authorList>
            <person name="Zhao H."/>
        </authorList>
    </citation>
    <scope>NUCLEOTIDE SEQUENCE</scope>
    <source>
        <strain evidence="2">BeijingLab</strain>
        <tissue evidence="2">Pupa</tissue>
    </source>
</reference>
<dbReference type="InterPro" id="IPR036691">
    <property type="entry name" value="Endo/exonu/phosph_ase_sf"/>
</dbReference>
<accession>A0AAD7YAF2</accession>